<dbReference type="PATRIC" id="fig|301375.6.peg.795"/>
<name>A0A101FU02_9EURY</name>
<evidence type="ECO:0000313" key="1">
    <source>
        <dbReference type="EMBL" id="KUK44476.1"/>
    </source>
</evidence>
<dbReference type="AlphaFoldDB" id="A0A101FU02"/>
<evidence type="ECO:0000313" key="2">
    <source>
        <dbReference type="EMBL" id="KUK95759.1"/>
    </source>
</evidence>
<sequence length="120" mass="13934">MENFNLATDMISEECDLDRFIDAIEDLTYHDVLTLTLKEGYAADDLIVHRRRGGASEEELERISEYNRALRGFVFLLQVGERPDLSTEGDQEKYQKFRRVAKSLVERGELLPAILNYFDD</sequence>
<dbReference type="Proteomes" id="UP000053961">
    <property type="component" value="Unassembled WGS sequence"/>
</dbReference>
<dbReference type="EMBL" id="LGFT01000024">
    <property type="protein sequence ID" value="KUK44476.1"/>
    <property type="molecule type" value="Genomic_DNA"/>
</dbReference>
<reference evidence="2" key="1">
    <citation type="journal article" date="2015" name="MBio">
        <title>Genome-resolved metagenomic analysis reveals roles for candidate phyla and other microbial community members in biogeochemical transformations in oil reservoirs.</title>
        <authorList>
            <person name="Hu P."/>
            <person name="Tom L."/>
            <person name="Singh A."/>
            <person name="Thomas B.C."/>
            <person name="Baker B.J."/>
            <person name="Piceno Y.M."/>
            <person name="Andersen G.L."/>
            <person name="Banfield J.F."/>
        </authorList>
    </citation>
    <scope>NUCLEOTIDE SEQUENCE [LARGE SCALE GENOMIC DNA]</scope>
    <source>
        <strain evidence="2">56_747</strain>
    </source>
</reference>
<accession>A0A101FU02</accession>
<gene>
    <name evidence="1" type="ORF">XD72_1143</name>
    <name evidence="2" type="ORF">XE07_1609</name>
</gene>
<protein>
    <submittedName>
        <fullName evidence="1">Uncharacterized protein</fullName>
    </submittedName>
</protein>
<evidence type="ECO:0000313" key="4">
    <source>
        <dbReference type="Proteomes" id="UP000057043"/>
    </source>
</evidence>
<reference evidence="3 4" key="2">
    <citation type="journal article" date="2015" name="MBio">
        <title>Genome-Resolved Metagenomic Analysis Reveals Roles for Candidate Phyla and Other Microbial Community Members in Biogeochemical Transformations in Oil Reservoirs.</title>
        <authorList>
            <person name="Hu P."/>
            <person name="Tom L."/>
            <person name="Singh A."/>
            <person name="Thomas B.C."/>
            <person name="Baker B.J."/>
            <person name="Piceno Y.M."/>
            <person name="Andersen G.L."/>
            <person name="Banfield J.F."/>
        </authorList>
    </citation>
    <scope>NUCLEOTIDE SEQUENCE [LARGE SCALE GENOMIC DNA]</scope>
    <source>
        <strain evidence="1">57_489</strain>
    </source>
</reference>
<evidence type="ECO:0000313" key="3">
    <source>
        <dbReference type="Proteomes" id="UP000053961"/>
    </source>
</evidence>
<proteinExistence type="predicted"/>
<organism evidence="1 4">
    <name type="scientific">Methanothrix harundinacea</name>
    <dbReference type="NCBI Taxonomy" id="301375"/>
    <lineage>
        <taxon>Archaea</taxon>
        <taxon>Methanobacteriati</taxon>
        <taxon>Methanobacteriota</taxon>
        <taxon>Stenosarchaea group</taxon>
        <taxon>Methanomicrobia</taxon>
        <taxon>Methanotrichales</taxon>
        <taxon>Methanotrichaceae</taxon>
        <taxon>Methanothrix</taxon>
    </lineage>
</organism>
<dbReference type="Proteomes" id="UP000057043">
    <property type="component" value="Unassembled WGS sequence"/>
</dbReference>
<comment type="caution">
    <text evidence="1">The sequence shown here is derived from an EMBL/GenBank/DDBJ whole genome shotgun (WGS) entry which is preliminary data.</text>
</comment>
<dbReference type="EMBL" id="LGHB01000027">
    <property type="protein sequence ID" value="KUK95759.1"/>
    <property type="molecule type" value="Genomic_DNA"/>
</dbReference>